<accession>A0A4U6WEI5</accession>
<dbReference type="InterPro" id="IPR036312">
    <property type="entry name" value="Bifun_inhib/LTP/seed_sf"/>
</dbReference>
<feature type="compositionally biased region" description="Low complexity" evidence="5">
    <location>
        <begin position="161"/>
        <end position="170"/>
    </location>
</feature>
<gene>
    <name evidence="8" type="ORF">SEVIR_2G429400v2</name>
</gene>
<organism evidence="8 9">
    <name type="scientific">Setaria viridis</name>
    <name type="common">Green bristlegrass</name>
    <name type="synonym">Setaria italica subsp. viridis</name>
    <dbReference type="NCBI Taxonomy" id="4556"/>
    <lineage>
        <taxon>Eukaryota</taxon>
        <taxon>Viridiplantae</taxon>
        <taxon>Streptophyta</taxon>
        <taxon>Embryophyta</taxon>
        <taxon>Tracheophyta</taxon>
        <taxon>Spermatophyta</taxon>
        <taxon>Magnoliopsida</taxon>
        <taxon>Liliopsida</taxon>
        <taxon>Poales</taxon>
        <taxon>Poaceae</taxon>
        <taxon>PACMAD clade</taxon>
        <taxon>Panicoideae</taxon>
        <taxon>Panicodae</taxon>
        <taxon>Paniceae</taxon>
        <taxon>Cenchrinae</taxon>
        <taxon>Setaria</taxon>
    </lineage>
</organism>
<evidence type="ECO:0000256" key="5">
    <source>
        <dbReference type="SAM" id="MobiDB-lite"/>
    </source>
</evidence>
<dbReference type="InterPro" id="IPR016140">
    <property type="entry name" value="Bifunc_inhib/LTP/seed_store"/>
</dbReference>
<dbReference type="EMBL" id="CM016553">
    <property type="protein sequence ID" value="TKW36266.1"/>
    <property type="molecule type" value="Genomic_DNA"/>
</dbReference>
<comment type="similarity">
    <text evidence="1">Belongs to the plant LTP family.</text>
</comment>
<dbReference type="Proteomes" id="UP000298652">
    <property type="component" value="Chromosome 2"/>
</dbReference>
<keyword evidence="4" id="KW-0325">Glycoprotein</keyword>
<dbReference type="OMA" id="AAICFCH"/>
<name>A0A4U6WEI5_SETVI</name>
<proteinExistence type="inferred from homology"/>
<evidence type="ECO:0000313" key="9">
    <source>
        <dbReference type="Proteomes" id="UP000298652"/>
    </source>
</evidence>
<dbReference type="SUPFAM" id="SSF47699">
    <property type="entry name" value="Bifunctional inhibitor/lipid-transfer protein/seed storage 2S albumin"/>
    <property type="match status" value="1"/>
</dbReference>
<feature type="chain" id="PRO_5033834207" description="Bifunctional inhibitor/plant lipid transfer protein/seed storage helical domain-containing protein" evidence="6">
    <location>
        <begin position="25"/>
        <end position="170"/>
    </location>
</feature>
<dbReference type="Pfam" id="PF14368">
    <property type="entry name" value="LTP_2"/>
    <property type="match status" value="1"/>
</dbReference>
<dbReference type="AlphaFoldDB" id="A0A4U6WEI5"/>
<evidence type="ECO:0000256" key="3">
    <source>
        <dbReference type="ARBA" id="ARBA00023157"/>
    </source>
</evidence>
<evidence type="ECO:0000256" key="4">
    <source>
        <dbReference type="ARBA" id="ARBA00023180"/>
    </source>
</evidence>
<evidence type="ECO:0000313" key="8">
    <source>
        <dbReference type="EMBL" id="TKW36267.1"/>
    </source>
</evidence>
<keyword evidence="9" id="KW-1185">Reference proteome</keyword>
<evidence type="ECO:0000256" key="1">
    <source>
        <dbReference type="ARBA" id="ARBA00009748"/>
    </source>
</evidence>
<evidence type="ECO:0000259" key="7">
    <source>
        <dbReference type="Pfam" id="PF14368"/>
    </source>
</evidence>
<dbReference type="EMBL" id="CM016553">
    <property type="protein sequence ID" value="TKW36267.1"/>
    <property type="molecule type" value="Genomic_DNA"/>
</dbReference>
<evidence type="ECO:0000256" key="6">
    <source>
        <dbReference type="SAM" id="SignalP"/>
    </source>
</evidence>
<reference evidence="8 9" key="1">
    <citation type="submission" date="2019-03" db="EMBL/GenBank/DDBJ databases">
        <title>WGS assembly of Setaria viridis.</title>
        <authorList>
            <person name="Huang P."/>
            <person name="Jenkins J."/>
            <person name="Grimwood J."/>
            <person name="Barry K."/>
            <person name="Healey A."/>
            <person name="Mamidi S."/>
            <person name="Sreedasyam A."/>
            <person name="Shu S."/>
            <person name="Feldman M."/>
            <person name="Wu J."/>
            <person name="Yu Y."/>
            <person name="Chen C."/>
            <person name="Johnson J."/>
            <person name="Rokhsar D."/>
            <person name="Baxter I."/>
            <person name="Schmutz J."/>
            <person name="Brutnell T."/>
            <person name="Kellogg E."/>
        </authorList>
    </citation>
    <scope>NUCLEOTIDE SEQUENCE [LARGE SCALE GENOMIC DNA]</scope>
    <source>
        <strain evidence="9">cv. A10</strain>
    </source>
</reference>
<dbReference type="Gramene" id="TKW36267">
    <property type="protein sequence ID" value="TKW36267"/>
    <property type="gene ID" value="SEVIR_2G429400v2"/>
</dbReference>
<protein>
    <recommendedName>
        <fullName evidence="7">Bifunctional inhibitor/plant lipid transfer protein/seed storage helical domain-containing protein</fullName>
    </recommendedName>
</protein>
<evidence type="ECO:0000256" key="2">
    <source>
        <dbReference type="ARBA" id="ARBA00022729"/>
    </source>
</evidence>
<dbReference type="Gramene" id="TKW36266">
    <property type="protein sequence ID" value="TKW36266"/>
    <property type="gene ID" value="SEVIR_2G429400v2"/>
</dbReference>
<keyword evidence="3" id="KW-1015">Disulfide bond</keyword>
<dbReference type="Gene3D" id="1.10.110.10">
    <property type="entry name" value="Plant lipid-transfer and hydrophobic proteins"/>
    <property type="match status" value="1"/>
</dbReference>
<dbReference type="PANTHER" id="PTHR33044">
    <property type="entry name" value="BIFUNCTIONAL INHIBITOR/LIPID-TRANSFER PROTEIN/SEED STORAGE 2S ALBUMIN SUPERFAMILY PROTEIN-RELATED"/>
    <property type="match status" value="1"/>
</dbReference>
<feature type="signal peptide" evidence="6">
    <location>
        <begin position="1"/>
        <end position="24"/>
    </location>
</feature>
<feature type="domain" description="Bifunctional inhibitor/plant lipid transfer protein/seed storage helical" evidence="7">
    <location>
        <begin position="54"/>
        <end position="132"/>
    </location>
</feature>
<sequence length="170" mass="17685">MAPSKMSFVIALLVALAAATPSAAFSFPPILPCIPGLPRIPLFPCVEPPPLKPVPECLTPLMNMVPACTAFLTDDADVTAPPAACCEGFREVSHMGAAICYCYVANGDIGRLLPAPMNFTRMYSLSIVCGSNFELKALAEHLPCTQDNGVPPMPLPPSPPAAGKASPPAP</sequence>
<keyword evidence="2 6" id="KW-0732">Signal</keyword>
<feature type="compositionally biased region" description="Pro residues" evidence="5">
    <location>
        <begin position="151"/>
        <end position="160"/>
    </location>
</feature>
<dbReference type="CDD" id="cd00010">
    <property type="entry name" value="AAI_LTSS"/>
    <property type="match status" value="1"/>
</dbReference>
<dbReference type="InterPro" id="IPR043325">
    <property type="entry name" value="LTSS"/>
</dbReference>
<feature type="region of interest" description="Disordered" evidence="5">
    <location>
        <begin position="148"/>
        <end position="170"/>
    </location>
</feature>